<reference evidence="2" key="2">
    <citation type="journal article" date="2021" name="Genome Biol. Evol.">
        <title>Developing a high-quality reference genome for a parasitic bivalve with doubly uniparental inheritance (Bivalvia: Unionida).</title>
        <authorList>
            <person name="Smith C.H."/>
        </authorList>
    </citation>
    <scope>NUCLEOTIDE SEQUENCE</scope>
    <source>
        <strain evidence="2">CHS0354</strain>
        <tissue evidence="2">Mantle</tissue>
    </source>
</reference>
<sequence length="369" mass="37804">MKGMRSGSDTIIVVLLYNTLTIATANTFIYSQGNKYNSKNINGGNLRNNMNFNNIQVGMKNARTLPLVRMRAGMERMGLNSVSQGSVIGGRNGRGTGFSSVQKGFGTRMGSVGGGNGLNIGINRIHNGFGIGIGSGYGRMNRMTGGMSGGSQGTSFSTSYLPSSNENTVPKMNGFGGGLNLIQNGLGSGIGFGYGRTTKMTGAMVSGPQGSSFVTSFLPSGNGNTMHNMNGLGGGVHRIGNGLGNGVGSGYESINKMAGGMPGGTQLPSYGMSFLSSANANGLGGNIGSAGLGTTFGTSLGNIGANMAMRYNTGIGHSSSGIGSIVPYGYSPIDNGSPWGINDDVFDNFDNSDDLGVDFASDFDDIFDR</sequence>
<evidence type="ECO:0000256" key="1">
    <source>
        <dbReference type="SAM" id="Phobius"/>
    </source>
</evidence>
<dbReference type="AlphaFoldDB" id="A0AAE0SXD9"/>
<name>A0AAE0SXD9_9BIVA</name>
<dbReference type="Proteomes" id="UP001195483">
    <property type="component" value="Unassembled WGS sequence"/>
</dbReference>
<dbReference type="EMBL" id="JAEAOA010002130">
    <property type="protein sequence ID" value="KAK3599395.1"/>
    <property type="molecule type" value="Genomic_DNA"/>
</dbReference>
<evidence type="ECO:0000313" key="3">
    <source>
        <dbReference type="Proteomes" id="UP001195483"/>
    </source>
</evidence>
<comment type="caution">
    <text evidence="2">The sequence shown here is derived from an EMBL/GenBank/DDBJ whole genome shotgun (WGS) entry which is preliminary data.</text>
</comment>
<keyword evidence="1" id="KW-1133">Transmembrane helix</keyword>
<protein>
    <submittedName>
        <fullName evidence="2">Uncharacterized protein</fullName>
    </submittedName>
</protein>
<gene>
    <name evidence="2" type="ORF">CHS0354_036410</name>
</gene>
<feature type="transmembrane region" description="Helical" evidence="1">
    <location>
        <begin position="12"/>
        <end position="30"/>
    </location>
</feature>
<reference evidence="2" key="1">
    <citation type="journal article" date="2021" name="Genome Biol. Evol.">
        <title>A High-Quality Reference Genome for a Parasitic Bivalve with Doubly Uniparental Inheritance (Bivalvia: Unionida).</title>
        <authorList>
            <person name="Smith C.H."/>
        </authorList>
    </citation>
    <scope>NUCLEOTIDE SEQUENCE</scope>
    <source>
        <strain evidence="2">CHS0354</strain>
    </source>
</reference>
<keyword evidence="1" id="KW-0472">Membrane</keyword>
<proteinExistence type="predicted"/>
<organism evidence="2 3">
    <name type="scientific">Potamilus streckersoni</name>
    <dbReference type="NCBI Taxonomy" id="2493646"/>
    <lineage>
        <taxon>Eukaryota</taxon>
        <taxon>Metazoa</taxon>
        <taxon>Spiralia</taxon>
        <taxon>Lophotrochozoa</taxon>
        <taxon>Mollusca</taxon>
        <taxon>Bivalvia</taxon>
        <taxon>Autobranchia</taxon>
        <taxon>Heteroconchia</taxon>
        <taxon>Palaeoheterodonta</taxon>
        <taxon>Unionida</taxon>
        <taxon>Unionoidea</taxon>
        <taxon>Unionidae</taxon>
        <taxon>Ambleminae</taxon>
        <taxon>Lampsilini</taxon>
        <taxon>Potamilus</taxon>
    </lineage>
</organism>
<reference evidence="2" key="3">
    <citation type="submission" date="2023-05" db="EMBL/GenBank/DDBJ databases">
        <authorList>
            <person name="Smith C.H."/>
        </authorList>
    </citation>
    <scope>NUCLEOTIDE SEQUENCE</scope>
    <source>
        <strain evidence="2">CHS0354</strain>
        <tissue evidence="2">Mantle</tissue>
    </source>
</reference>
<accession>A0AAE0SXD9</accession>
<keyword evidence="3" id="KW-1185">Reference proteome</keyword>
<keyword evidence="1" id="KW-0812">Transmembrane</keyword>
<evidence type="ECO:0000313" key="2">
    <source>
        <dbReference type="EMBL" id="KAK3599395.1"/>
    </source>
</evidence>